<dbReference type="EMBL" id="CP121106">
    <property type="protein sequence ID" value="WFL78359.1"/>
    <property type="molecule type" value="Genomic_DNA"/>
</dbReference>
<dbReference type="InterPro" id="IPR027396">
    <property type="entry name" value="DsrEFH-like"/>
</dbReference>
<feature type="chain" id="PRO_5046566121" evidence="1">
    <location>
        <begin position="25"/>
        <end position="179"/>
    </location>
</feature>
<dbReference type="Proteomes" id="UP001215827">
    <property type="component" value="Chromosome"/>
</dbReference>
<keyword evidence="3" id="KW-1185">Reference proteome</keyword>
<reference evidence="2 3" key="1">
    <citation type="submission" date="2023-03" db="EMBL/GenBank/DDBJ databases">
        <title>Altererythrobacter sp. CAU 1644 isolated from sand.</title>
        <authorList>
            <person name="Kim W."/>
        </authorList>
    </citation>
    <scope>NUCLEOTIDE SEQUENCE [LARGE SCALE GENOMIC DNA]</scope>
    <source>
        <strain evidence="2 3">CAU 1644</strain>
    </source>
</reference>
<sequence>MKSLAALSLAPALALAMTAAPALADHRAEGEVTVTPTMPLPADAVWKHSFDAYEGEKGEENGAISRALWFVKTMGEHGVDEARAKSAVVIHGPSVFDVVKDARYAAKYGEGEDGAPARNPNHNNVAELIARGGEIWVCGVSAKHHKVGDEDLLPGVRMAPAAMIAHADLQRRGFSLNPY</sequence>
<name>A0ABY8FTN3_9SPHN</name>
<evidence type="ECO:0000256" key="1">
    <source>
        <dbReference type="SAM" id="SignalP"/>
    </source>
</evidence>
<organism evidence="2 3">
    <name type="scientific">Altererythrobacter arenosus</name>
    <dbReference type="NCBI Taxonomy" id="3032592"/>
    <lineage>
        <taxon>Bacteria</taxon>
        <taxon>Pseudomonadati</taxon>
        <taxon>Pseudomonadota</taxon>
        <taxon>Alphaproteobacteria</taxon>
        <taxon>Sphingomonadales</taxon>
        <taxon>Erythrobacteraceae</taxon>
        <taxon>Altererythrobacter</taxon>
    </lineage>
</organism>
<dbReference type="Pfam" id="PF02635">
    <property type="entry name" value="DsrE"/>
    <property type="match status" value="1"/>
</dbReference>
<dbReference type="SUPFAM" id="SSF75169">
    <property type="entry name" value="DsrEFH-like"/>
    <property type="match status" value="1"/>
</dbReference>
<protein>
    <submittedName>
        <fullName evidence="2">DsrE family protein</fullName>
    </submittedName>
</protein>
<keyword evidence="1" id="KW-0732">Signal</keyword>
<evidence type="ECO:0000313" key="2">
    <source>
        <dbReference type="EMBL" id="WFL78359.1"/>
    </source>
</evidence>
<gene>
    <name evidence="2" type="ORF">P7228_04665</name>
</gene>
<accession>A0ABY8FTN3</accession>
<dbReference type="RefSeq" id="WP_278017049.1">
    <property type="nucleotide sequence ID" value="NZ_CP121106.1"/>
</dbReference>
<evidence type="ECO:0000313" key="3">
    <source>
        <dbReference type="Proteomes" id="UP001215827"/>
    </source>
</evidence>
<proteinExistence type="predicted"/>
<feature type="signal peptide" evidence="1">
    <location>
        <begin position="1"/>
        <end position="24"/>
    </location>
</feature>
<dbReference type="Gene3D" id="3.40.1260.10">
    <property type="entry name" value="DsrEFH-like"/>
    <property type="match status" value="1"/>
</dbReference>
<dbReference type="InterPro" id="IPR003787">
    <property type="entry name" value="Sulphur_relay_DsrE/F-like"/>
</dbReference>